<dbReference type="Proteomes" id="UP000298763">
    <property type="component" value="Chromosome"/>
</dbReference>
<name>A0ABX5UNJ2_9BURK</name>
<dbReference type="PANTHER" id="PTHR30203">
    <property type="entry name" value="OUTER MEMBRANE CATION EFFLUX PROTEIN"/>
    <property type="match status" value="1"/>
</dbReference>
<sequence length="428" mass="46121">MSFRIVPRAPGVLAAILAFSPLLASAAQPGLTFAAALRIAAQASATNQAAQASVDASVQAAARSTQLPDPMLKLGVENLPVSGPDRWRISSDFMTMRRIGIEQQWVSSEKRQAKATRAGTAVDVEQAASLQNAAAVREEAGKAWFAVLYAQRAAELYRHLAREMAEDLAGAETAHRGAKANATEVVQARLTLVQARDDLARAEQEHRSAAIRLSRWLRRQIDVVDDVAPALTVTVTDVAPLALENSRPSVLAARRAIALADADTAVATRERHPDWAFDAGFSQRGSQYGNMVSFGVTIPLPVNRAQRQDRDVAEKSAQGTRARLLYEDAVAEQQMQVQVLREELQNLTSRITRLQAELLPAANAQVDLAVAAYRSASGPLAAIFQARRGLLEKRLQINTLEQQAALTWAALELPALVPSANNGEGVAQ</sequence>
<proteinExistence type="predicted"/>
<reference evidence="3 4" key="1">
    <citation type="submission" date="2019-05" db="EMBL/GenBank/DDBJ databases">
        <title>Draft Genome Sequences of Six Type Strains of the Genus Massilia.</title>
        <authorList>
            <person name="Miess H."/>
            <person name="Frediansyhah A."/>
            <person name="Gross H."/>
        </authorList>
    </citation>
    <scope>NUCLEOTIDE SEQUENCE [LARGE SCALE GENOMIC DNA]</scope>
    <source>
        <strain evidence="3 4">DSMZ 26121</strain>
    </source>
</reference>
<dbReference type="InterPro" id="IPR010131">
    <property type="entry name" value="MdtP/NodT-like"/>
</dbReference>
<keyword evidence="1" id="KW-0175">Coiled coil</keyword>
<accession>A0ABX5UNJ2</accession>
<evidence type="ECO:0000256" key="2">
    <source>
        <dbReference type="SAM" id="SignalP"/>
    </source>
</evidence>
<feature type="chain" id="PRO_5047348411" evidence="2">
    <location>
        <begin position="27"/>
        <end position="428"/>
    </location>
</feature>
<evidence type="ECO:0000313" key="4">
    <source>
        <dbReference type="Proteomes" id="UP000298763"/>
    </source>
</evidence>
<feature type="signal peptide" evidence="2">
    <location>
        <begin position="1"/>
        <end position="26"/>
    </location>
</feature>
<dbReference type="EMBL" id="CP040017">
    <property type="protein sequence ID" value="QCP12318.1"/>
    <property type="molecule type" value="Genomic_DNA"/>
</dbReference>
<feature type="coiled-coil region" evidence="1">
    <location>
        <begin position="185"/>
        <end position="212"/>
    </location>
</feature>
<evidence type="ECO:0000313" key="3">
    <source>
        <dbReference type="EMBL" id="QCP12318.1"/>
    </source>
</evidence>
<dbReference type="SUPFAM" id="SSF56954">
    <property type="entry name" value="Outer membrane efflux proteins (OEP)"/>
    <property type="match status" value="1"/>
</dbReference>
<gene>
    <name evidence="3" type="ORF">FCL38_19250</name>
</gene>
<protein>
    <submittedName>
        <fullName evidence="3">TolC family protein</fullName>
    </submittedName>
</protein>
<keyword evidence="2" id="KW-0732">Signal</keyword>
<organism evidence="3 4">
    <name type="scientific">Pseudoduganella umbonata</name>
    <dbReference type="NCBI Taxonomy" id="864828"/>
    <lineage>
        <taxon>Bacteria</taxon>
        <taxon>Pseudomonadati</taxon>
        <taxon>Pseudomonadota</taxon>
        <taxon>Betaproteobacteria</taxon>
        <taxon>Burkholderiales</taxon>
        <taxon>Oxalobacteraceae</taxon>
        <taxon>Telluria group</taxon>
        <taxon>Pseudoduganella</taxon>
    </lineage>
</organism>
<keyword evidence="4" id="KW-1185">Reference proteome</keyword>
<feature type="coiled-coil region" evidence="1">
    <location>
        <begin position="330"/>
        <end position="357"/>
    </location>
</feature>
<dbReference type="Gene3D" id="1.20.1600.10">
    <property type="entry name" value="Outer membrane efflux proteins (OEP)"/>
    <property type="match status" value="1"/>
</dbReference>
<evidence type="ECO:0000256" key="1">
    <source>
        <dbReference type="SAM" id="Coils"/>
    </source>
</evidence>